<sequence>MNLVYNRVYVTASYDSSNILFILDHMKKTLLPLCFLALVITSCQKGSSDLDKILLSCQDATYQAEGYDITSIIDSYEKELIEEGVLEDGSGESYLDALQKISTEPDFRISTPSFTEYDPFFKIDNATKMTVFQCEALKIETLKEKDPKWQRFFSNSKATENNKSPEQLVKAMRETLSDTDLNSYYFKLKMFQVFDGVNTHLRNRASMTSASPN</sequence>
<name>A0ABQ1R082_9FLAO</name>
<proteinExistence type="predicted"/>
<reference evidence="2" key="1">
    <citation type="journal article" date="2019" name="Int. J. Syst. Evol. Microbiol.">
        <title>The Global Catalogue of Microorganisms (GCM) 10K type strain sequencing project: providing services to taxonomists for standard genome sequencing and annotation.</title>
        <authorList>
            <consortium name="The Broad Institute Genomics Platform"/>
            <consortium name="The Broad Institute Genome Sequencing Center for Infectious Disease"/>
            <person name="Wu L."/>
            <person name="Ma J."/>
        </authorList>
    </citation>
    <scope>NUCLEOTIDE SEQUENCE [LARGE SCALE GENOMIC DNA]</scope>
    <source>
        <strain evidence="2">CGMCC 1.12606</strain>
    </source>
</reference>
<organism evidence="1 2">
    <name type="scientific">Muriicola marianensis</name>
    <dbReference type="NCBI Taxonomy" id="1324801"/>
    <lineage>
        <taxon>Bacteria</taxon>
        <taxon>Pseudomonadati</taxon>
        <taxon>Bacteroidota</taxon>
        <taxon>Flavobacteriia</taxon>
        <taxon>Flavobacteriales</taxon>
        <taxon>Flavobacteriaceae</taxon>
        <taxon>Muriicola</taxon>
    </lineage>
</organism>
<comment type="caution">
    <text evidence="1">The sequence shown here is derived from an EMBL/GenBank/DDBJ whole genome shotgun (WGS) entry which is preliminary data.</text>
</comment>
<gene>
    <name evidence="1" type="ORF">GCM10011361_20300</name>
</gene>
<dbReference type="EMBL" id="BMFH01000001">
    <property type="protein sequence ID" value="GGD53536.1"/>
    <property type="molecule type" value="Genomic_DNA"/>
</dbReference>
<accession>A0ABQ1R082</accession>
<evidence type="ECO:0000313" key="1">
    <source>
        <dbReference type="EMBL" id="GGD53536.1"/>
    </source>
</evidence>
<keyword evidence="2" id="KW-1185">Reference proteome</keyword>
<dbReference type="Proteomes" id="UP000625780">
    <property type="component" value="Unassembled WGS sequence"/>
</dbReference>
<protein>
    <submittedName>
        <fullName evidence="1">Uncharacterized protein</fullName>
    </submittedName>
</protein>
<evidence type="ECO:0000313" key="2">
    <source>
        <dbReference type="Proteomes" id="UP000625780"/>
    </source>
</evidence>